<evidence type="ECO:0000313" key="3">
    <source>
        <dbReference type="EMBL" id="EGA66653.1"/>
    </source>
</evidence>
<keyword evidence="1" id="KW-0472">Membrane</keyword>
<name>E8LRQ0_9VIBR</name>
<gene>
    <name evidence="3" type="ORF">VIBR0546_03610</name>
</gene>
<dbReference type="Proteomes" id="UP000004371">
    <property type="component" value="Unassembled WGS sequence"/>
</dbReference>
<evidence type="ECO:0000256" key="1">
    <source>
        <dbReference type="SAM" id="Phobius"/>
    </source>
</evidence>
<dbReference type="PANTHER" id="PTHR46663">
    <property type="entry name" value="DIGUANYLATE CYCLASE DGCT-RELATED"/>
    <property type="match status" value="1"/>
</dbReference>
<evidence type="ECO:0000313" key="4">
    <source>
        <dbReference type="Proteomes" id="UP000004371"/>
    </source>
</evidence>
<dbReference type="InterPro" id="IPR029787">
    <property type="entry name" value="Nucleotide_cyclase"/>
</dbReference>
<feature type="transmembrane region" description="Helical" evidence="1">
    <location>
        <begin position="124"/>
        <end position="142"/>
    </location>
</feature>
<accession>E8LRQ0</accession>
<evidence type="ECO:0000259" key="2">
    <source>
        <dbReference type="PROSITE" id="PS50887"/>
    </source>
</evidence>
<dbReference type="STRING" id="945543.VIBR0546_03610"/>
<reference evidence="3 4" key="1">
    <citation type="journal article" date="2012" name="Int. J. Syst. Evol. Microbiol.">
        <title>Vibrio caribbeanicus sp. nov., isolated from the marine sponge Scleritoderma cyanea.</title>
        <authorList>
            <person name="Hoffmann M."/>
            <person name="Monday S.R."/>
            <person name="Allard M.W."/>
            <person name="Strain E.A."/>
            <person name="Whittaker P."/>
            <person name="Naum M."/>
            <person name="McCarthy P.J."/>
            <person name="Lopez J.V."/>
            <person name="Fischer M."/>
            <person name="Brown E.W."/>
        </authorList>
    </citation>
    <scope>NUCLEOTIDE SEQUENCE [LARGE SCALE GENOMIC DNA]</scope>
    <source>
        <strain evidence="3 4">LMG 20546</strain>
    </source>
</reference>
<dbReference type="InterPro" id="IPR000160">
    <property type="entry name" value="GGDEF_dom"/>
</dbReference>
<dbReference type="eggNOG" id="COG2199">
    <property type="taxonomic scope" value="Bacteria"/>
</dbReference>
<feature type="domain" description="GGDEF" evidence="2">
    <location>
        <begin position="221"/>
        <end position="362"/>
    </location>
</feature>
<dbReference type="Pfam" id="PF00990">
    <property type="entry name" value="GGDEF"/>
    <property type="match status" value="1"/>
</dbReference>
<dbReference type="EMBL" id="AEVS01000035">
    <property type="protein sequence ID" value="EGA66653.1"/>
    <property type="molecule type" value="Genomic_DNA"/>
</dbReference>
<dbReference type="CDD" id="cd01949">
    <property type="entry name" value="GGDEF"/>
    <property type="match status" value="1"/>
</dbReference>
<dbReference type="Gene3D" id="3.30.70.270">
    <property type="match status" value="1"/>
</dbReference>
<comment type="caution">
    <text evidence="3">The sequence shown here is derived from an EMBL/GenBank/DDBJ whole genome shotgun (WGS) entry which is preliminary data.</text>
</comment>
<dbReference type="InterPro" id="IPR052163">
    <property type="entry name" value="DGC-Regulatory_Protein"/>
</dbReference>
<feature type="transmembrane region" description="Helical" evidence="1">
    <location>
        <begin position="21"/>
        <end position="41"/>
    </location>
</feature>
<dbReference type="RefSeq" id="WP_006878479.1">
    <property type="nucleotide sequence ID" value="NZ_AEVS01000035.1"/>
</dbReference>
<dbReference type="OrthoDB" id="9812260at2"/>
<proteinExistence type="predicted"/>
<dbReference type="PROSITE" id="PS50887">
    <property type="entry name" value="GGDEF"/>
    <property type="match status" value="1"/>
</dbReference>
<feature type="transmembrane region" description="Helical" evidence="1">
    <location>
        <begin position="154"/>
        <end position="172"/>
    </location>
</feature>
<keyword evidence="1" id="KW-0812">Transmembrane</keyword>
<feature type="transmembrane region" description="Helical" evidence="1">
    <location>
        <begin position="47"/>
        <end position="67"/>
    </location>
</feature>
<keyword evidence="1" id="KW-1133">Transmembrane helix</keyword>
<dbReference type="SMART" id="SM00267">
    <property type="entry name" value="GGDEF"/>
    <property type="match status" value="1"/>
</dbReference>
<dbReference type="InterPro" id="IPR043128">
    <property type="entry name" value="Rev_trsase/Diguanyl_cyclase"/>
</dbReference>
<dbReference type="PANTHER" id="PTHR46663:SF3">
    <property type="entry name" value="SLL0267 PROTEIN"/>
    <property type="match status" value="1"/>
</dbReference>
<dbReference type="NCBIfam" id="TIGR00254">
    <property type="entry name" value="GGDEF"/>
    <property type="match status" value="1"/>
</dbReference>
<organism evidence="3 4">
    <name type="scientific">Vibrio brasiliensis LMG 20546</name>
    <dbReference type="NCBI Taxonomy" id="945543"/>
    <lineage>
        <taxon>Bacteria</taxon>
        <taxon>Pseudomonadati</taxon>
        <taxon>Pseudomonadota</taxon>
        <taxon>Gammaproteobacteria</taxon>
        <taxon>Vibrionales</taxon>
        <taxon>Vibrionaceae</taxon>
        <taxon>Vibrio</taxon>
        <taxon>Vibrio oreintalis group</taxon>
    </lineage>
</organism>
<keyword evidence="4" id="KW-1185">Reference proteome</keyword>
<dbReference type="AlphaFoldDB" id="E8LRQ0"/>
<sequence length="390" mass="44155">MPQFAGRQIAEMADIRATRKSKLVLLCSVISVLILIGYSVLRFATHDYFFASINLFSATVLTLNLYYLFKHQRNNHCDLILSGILLFQGVLLILYGDHVADRLLWLYPIVAVLIFANNFRVGAILSFGFCTVTLLAVLFTQTVPYNTDASQGRFVLSLLALCILCNVAAYYYSKVMKYVQELYQEGIEDLAYLDQLTGLANRWSFENWAAGKLEEQKSSNKVTAMVFLDIDNFKSINDTYGHDVGDRVLQHLANRLKNNIRNKDRQTDRHDYSIARFAGDEFVLLLYDVNSIKDLEGILKRICHLFSGNYQSTERINELTVSAGVALYPQDAATLPELTRCADKAMYAAKHKGKNQYRFYRGDYTSPLSSHDKADLASVTPIKKFNGSCT</sequence>
<protein>
    <recommendedName>
        <fullName evidence="2">GGDEF domain-containing protein</fullName>
    </recommendedName>
</protein>
<dbReference type="SUPFAM" id="SSF55073">
    <property type="entry name" value="Nucleotide cyclase"/>
    <property type="match status" value="1"/>
</dbReference>
<feature type="transmembrane region" description="Helical" evidence="1">
    <location>
        <begin position="79"/>
        <end position="96"/>
    </location>
</feature>